<dbReference type="InterPro" id="IPR027417">
    <property type="entry name" value="P-loop_NTPase"/>
</dbReference>
<feature type="region of interest" description="Disordered" evidence="1">
    <location>
        <begin position="222"/>
        <end position="406"/>
    </location>
</feature>
<dbReference type="Pfam" id="PF02263">
    <property type="entry name" value="GBP"/>
    <property type="match status" value="1"/>
</dbReference>
<accession>A0A7J7TXW5</accession>
<organism evidence="3 4">
    <name type="scientific">Pipistrellus kuhlii</name>
    <name type="common">Kuhl's pipistrelle</name>
    <dbReference type="NCBI Taxonomy" id="59472"/>
    <lineage>
        <taxon>Eukaryota</taxon>
        <taxon>Metazoa</taxon>
        <taxon>Chordata</taxon>
        <taxon>Craniata</taxon>
        <taxon>Vertebrata</taxon>
        <taxon>Euteleostomi</taxon>
        <taxon>Mammalia</taxon>
        <taxon>Eutheria</taxon>
        <taxon>Laurasiatheria</taxon>
        <taxon>Chiroptera</taxon>
        <taxon>Yangochiroptera</taxon>
        <taxon>Vespertilionidae</taxon>
        <taxon>Pipistrellus</taxon>
    </lineage>
</organism>
<proteinExistence type="predicted"/>
<dbReference type="Gene3D" id="3.40.50.300">
    <property type="entry name" value="P-loop containing nucleotide triphosphate hydrolases"/>
    <property type="match status" value="1"/>
</dbReference>
<dbReference type="AlphaFoldDB" id="A0A7J7TXW5"/>
<feature type="compositionally biased region" description="Basic residues" evidence="1">
    <location>
        <begin position="47"/>
        <end position="56"/>
    </location>
</feature>
<feature type="domain" description="Guanylate-binding protein N-terminal" evidence="2">
    <location>
        <begin position="93"/>
        <end position="176"/>
    </location>
</feature>
<feature type="compositionally biased region" description="Gly residues" evidence="1">
    <location>
        <begin position="271"/>
        <end position="284"/>
    </location>
</feature>
<feature type="compositionally biased region" description="Low complexity" evidence="1">
    <location>
        <begin position="375"/>
        <end position="398"/>
    </location>
</feature>
<dbReference type="InterPro" id="IPR015894">
    <property type="entry name" value="Guanylate-bd_N"/>
</dbReference>
<name>A0A7J7TXW5_PIPKU</name>
<dbReference type="PANTHER" id="PTHR10751">
    <property type="entry name" value="GUANYLATE BINDING PROTEIN"/>
    <property type="match status" value="1"/>
</dbReference>
<feature type="compositionally biased region" description="Basic residues" evidence="1">
    <location>
        <begin position="316"/>
        <end position="332"/>
    </location>
</feature>
<feature type="compositionally biased region" description="Pro residues" evidence="1">
    <location>
        <begin position="296"/>
        <end position="307"/>
    </location>
</feature>
<evidence type="ECO:0000259" key="2">
    <source>
        <dbReference type="Pfam" id="PF02263"/>
    </source>
</evidence>
<reference evidence="3 4" key="1">
    <citation type="journal article" date="2020" name="Nature">
        <title>Six reference-quality genomes reveal evolution of bat adaptations.</title>
        <authorList>
            <person name="Jebb D."/>
            <person name="Huang Z."/>
            <person name="Pippel M."/>
            <person name="Hughes G.M."/>
            <person name="Lavrichenko K."/>
            <person name="Devanna P."/>
            <person name="Winkler S."/>
            <person name="Jermiin L.S."/>
            <person name="Skirmuntt E.C."/>
            <person name="Katzourakis A."/>
            <person name="Burkitt-Gray L."/>
            <person name="Ray D.A."/>
            <person name="Sullivan K.A.M."/>
            <person name="Roscito J.G."/>
            <person name="Kirilenko B.M."/>
            <person name="Davalos L.M."/>
            <person name="Corthals A.P."/>
            <person name="Power M.L."/>
            <person name="Jones G."/>
            <person name="Ransome R.D."/>
            <person name="Dechmann D.K.N."/>
            <person name="Locatelli A.G."/>
            <person name="Puechmaille S.J."/>
            <person name="Fedrigo O."/>
            <person name="Jarvis E.D."/>
            <person name="Hiller M."/>
            <person name="Vernes S.C."/>
            <person name="Myers E.W."/>
            <person name="Teeling E.C."/>
        </authorList>
    </citation>
    <scope>NUCLEOTIDE SEQUENCE [LARGE SCALE GENOMIC DNA]</scope>
    <source>
        <strain evidence="3">MPipKuh1</strain>
        <tissue evidence="3">Flight muscle</tissue>
    </source>
</reference>
<sequence length="586" mass="61078">MGNSGNSWSLTPPPRLERGLGSGPGAPREPPACTLCSERPPRDRCPPRRRGRRRGLRGLEEKMGRLLRRPPPALQEAEGWPSGEGALPGCRWGADSPDRGVRMWSQPFLLGKEGQQVAVFLVDTGDAMSPELSPETRTKLCALIMMLSSYQILHTSRELEDTDLECLEMFVHVAEVMGRHYGMVPIQVRPALDSSRSPGPARRLLASGALLFQRLDLLVRDSPHPSPAGRGPVGDALPRSGKYPRVRELLRGRQARRCLLPAPRPPRAGRGRGSPGGECPGGRGPSRPPRDRPPHCQCPPPRSPLLPQPVLSERPRRPRGRRLPAAGLRRRGAERGPPARQEPQPGLRERGAPRGPGGRAPAHRAAAGSGNQEPLGLDGAAGARLRLSGGDGRPAAGPADGGGRQAGVQGVRAAAGEAACGGRGVPGGGPWGGPQVRCSGSPLSPQDAATKRIFSALRVLPDTMRSLLSAQKDAVLARHAAALRSPGRARALEALEAELQAQARAFMDAYTVRFCGHLAAVGGALGAGLMGLAGGVVAAGAAVGATGAAVVGGGVGAGLAAALGCLEGEEEERLQAGDREPLLGAE</sequence>
<dbReference type="GO" id="GO:0003924">
    <property type="term" value="F:GTPase activity"/>
    <property type="evidence" value="ECO:0007669"/>
    <property type="project" value="InterPro"/>
</dbReference>
<evidence type="ECO:0000256" key="1">
    <source>
        <dbReference type="SAM" id="MobiDB-lite"/>
    </source>
</evidence>
<dbReference type="Proteomes" id="UP000558488">
    <property type="component" value="Unassembled WGS sequence"/>
</dbReference>
<dbReference type="EMBL" id="JACAGB010000023">
    <property type="protein sequence ID" value="KAF6305467.1"/>
    <property type="molecule type" value="Genomic_DNA"/>
</dbReference>
<feature type="compositionally biased region" description="Polar residues" evidence="1">
    <location>
        <begin position="1"/>
        <end position="10"/>
    </location>
</feature>
<evidence type="ECO:0000313" key="3">
    <source>
        <dbReference type="EMBL" id="KAF6305467.1"/>
    </source>
</evidence>
<feature type="region of interest" description="Disordered" evidence="1">
    <location>
        <begin position="1"/>
        <end position="89"/>
    </location>
</feature>
<dbReference type="GO" id="GO:0005525">
    <property type="term" value="F:GTP binding"/>
    <property type="evidence" value="ECO:0007669"/>
    <property type="project" value="InterPro"/>
</dbReference>
<feature type="compositionally biased region" description="Low complexity" evidence="1">
    <location>
        <begin position="359"/>
        <end position="368"/>
    </location>
</feature>
<evidence type="ECO:0000313" key="4">
    <source>
        <dbReference type="Proteomes" id="UP000558488"/>
    </source>
</evidence>
<gene>
    <name evidence="3" type="ORF">mPipKuh1_014968</name>
</gene>
<comment type="caution">
    <text evidence="3">The sequence shown here is derived from an EMBL/GenBank/DDBJ whole genome shotgun (WGS) entry which is preliminary data.</text>
</comment>
<keyword evidence="4" id="KW-1185">Reference proteome</keyword>
<protein>
    <submittedName>
        <fullName evidence="3">Ring finger protein 112</fullName>
    </submittedName>
</protein>